<dbReference type="Pfam" id="PF00665">
    <property type="entry name" value="rve"/>
    <property type="match status" value="1"/>
</dbReference>
<dbReference type="Gene3D" id="3.30.420.10">
    <property type="entry name" value="Ribonuclease H-like superfamily/Ribonuclease H"/>
    <property type="match status" value="1"/>
</dbReference>
<evidence type="ECO:0000259" key="1">
    <source>
        <dbReference type="PROSITE" id="PS50994"/>
    </source>
</evidence>
<dbReference type="InterPro" id="IPR001584">
    <property type="entry name" value="Integrase_cat-core"/>
</dbReference>
<dbReference type="Gene3D" id="1.10.340.70">
    <property type="match status" value="1"/>
</dbReference>
<dbReference type="GO" id="GO:0015074">
    <property type="term" value="P:DNA integration"/>
    <property type="evidence" value="ECO:0007669"/>
    <property type="project" value="InterPro"/>
</dbReference>
<dbReference type="GO" id="GO:0003676">
    <property type="term" value="F:nucleic acid binding"/>
    <property type="evidence" value="ECO:0007669"/>
    <property type="project" value="InterPro"/>
</dbReference>
<dbReference type="InterPro" id="IPR036397">
    <property type="entry name" value="RNaseH_sf"/>
</dbReference>
<dbReference type="PANTHER" id="PTHR37984">
    <property type="entry name" value="PROTEIN CBG26694"/>
    <property type="match status" value="1"/>
</dbReference>
<dbReference type="InterPro" id="IPR012337">
    <property type="entry name" value="RNaseH-like_sf"/>
</dbReference>
<dbReference type="FunFam" id="3.30.420.10:FF:000032">
    <property type="entry name" value="Retrovirus-related Pol polyprotein from transposon 297-like Protein"/>
    <property type="match status" value="1"/>
</dbReference>
<dbReference type="EMBL" id="CAJPWZ010002581">
    <property type="protein sequence ID" value="CAG2241260.1"/>
    <property type="molecule type" value="Genomic_DNA"/>
</dbReference>
<reference evidence="2" key="1">
    <citation type="submission" date="2021-03" db="EMBL/GenBank/DDBJ databases">
        <authorList>
            <person name="Bekaert M."/>
        </authorList>
    </citation>
    <scope>NUCLEOTIDE SEQUENCE</scope>
</reference>
<dbReference type="Gene3D" id="3.10.10.10">
    <property type="entry name" value="HIV Type 1 Reverse Transcriptase, subunit A, domain 1"/>
    <property type="match status" value="1"/>
</dbReference>
<gene>
    <name evidence="2" type="ORF">MEDL_53486</name>
</gene>
<dbReference type="InterPro" id="IPR050951">
    <property type="entry name" value="Retrovirus_Pol_polyprotein"/>
</dbReference>
<evidence type="ECO:0000313" key="3">
    <source>
        <dbReference type="Proteomes" id="UP000683360"/>
    </source>
</evidence>
<dbReference type="Proteomes" id="UP000683360">
    <property type="component" value="Unassembled WGS sequence"/>
</dbReference>
<comment type="caution">
    <text evidence="2">The sequence shown here is derived from an EMBL/GenBank/DDBJ whole genome shotgun (WGS) entry which is preliminary data.</text>
</comment>
<name>A0A8S3UJ46_MYTED</name>
<dbReference type="PROSITE" id="PS50994">
    <property type="entry name" value="INTEGRASE"/>
    <property type="match status" value="1"/>
</dbReference>
<evidence type="ECO:0000313" key="2">
    <source>
        <dbReference type="EMBL" id="CAG2241260.1"/>
    </source>
</evidence>
<protein>
    <recommendedName>
        <fullName evidence="1">Integrase catalytic domain-containing protein</fullName>
    </recommendedName>
</protein>
<dbReference type="InterPro" id="IPR054465">
    <property type="entry name" value="Integrase_p58-like_C"/>
</dbReference>
<keyword evidence="3" id="KW-1185">Reference proteome</keyword>
<dbReference type="SUPFAM" id="SSF53098">
    <property type="entry name" value="Ribonuclease H-like"/>
    <property type="match status" value="1"/>
</dbReference>
<dbReference type="OrthoDB" id="10047206at2759"/>
<dbReference type="SUPFAM" id="SSF56672">
    <property type="entry name" value="DNA/RNA polymerases"/>
    <property type="match status" value="1"/>
</dbReference>
<dbReference type="FunFam" id="1.10.340.70:FF:000001">
    <property type="entry name" value="Retrovirus-related Pol polyprotein from transposon gypsy-like Protein"/>
    <property type="match status" value="1"/>
</dbReference>
<dbReference type="Pfam" id="PF22938">
    <property type="entry name" value="Integrase_p58_C"/>
    <property type="match status" value="1"/>
</dbReference>
<organism evidence="2 3">
    <name type="scientific">Mytilus edulis</name>
    <name type="common">Blue mussel</name>
    <dbReference type="NCBI Taxonomy" id="6550"/>
    <lineage>
        <taxon>Eukaryota</taxon>
        <taxon>Metazoa</taxon>
        <taxon>Spiralia</taxon>
        <taxon>Lophotrochozoa</taxon>
        <taxon>Mollusca</taxon>
        <taxon>Bivalvia</taxon>
        <taxon>Autobranchia</taxon>
        <taxon>Pteriomorphia</taxon>
        <taxon>Mytilida</taxon>
        <taxon>Mytiloidea</taxon>
        <taxon>Mytilidae</taxon>
        <taxon>Mytilinae</taxon>
        <taxon>Mytilus</taxon>
    </lineage>
</organism>
<accession>A0A8S3UJ46</accession>
<proteinExistence type="predicted"/>
<dbReference type="PANTHER" id="PTHR37984:SF15">
    <property type="entry name" value="INTEGRASE CATALYTIC DOMAIN-CONTAINING PROTEIN"/>
    <property type="match status" value="1"/>
</dbReference>
<sequence length="811" mass="91752">MDILERTSNTFVVTRAQAKRAEDETESDDDLSESEVENIVEVKKVSEDDEITTGNISSVNIEHITKLQQDDESLINIRGKAADHSDEPNAFYYDNNVLMRRWKKPNGQKTRNSSVLPSRLRKAVIKIAHDQPMAGHLGIEKTKERILASFYWPGIFRDITDYCTKCDVCQKTAKRRNSEKNPMISPPIVQEPFRKISMDIIGPLERTKKGNKYVLTVVDEATRYPEAFPLKNTEAKTIADALILMFSRVGIPQIILTDQGSNFKSQLLADLYEILGARGCTTSPYRPQSNGRYERFNGTLKSMLKKLCTESAEEWDELVPYALFAYREVPHEETGFSPFELLYGWPVRGPMAILRGLFTGEDEIHRSVIEHVITIRDRLADMSEIVKENLSHRKEKIKAWYDKRARFREFEPGDEVLLLLPSEASKMKAMWKGPFRVIRRINDVNYQINVGGRRGIVTYHINLLRKYNRSVLYTSVVSDSDTDFLVDICMERETIDSIKLDSNLGIENRNNIRDLCTEFEDVVNSEPGLTDIITHDVRTTSESPITLKPYRIPHAIRADVKLAIDEMLELGVIEPSMSPWSAPIVPIRKNDGTLRICVDYRKINQITIFDAYPTPRMDELFEKLGEAKYGSASQPPDQLVFGCPCSSPLICKGRGIYDMPLGELGCYVRYGSASQPPDQLVFGCPCSSPLICKGRGFYDVPLGELGRYIYKYNLANSPPCNTPADCSGNECCISIVRPIGKRYVDQPKGYCQPLGTEKSGCYVRYGSASQPPDQLVFGCPCSSPLICKGRGVYDIPLGELGVYTYKRKQNV</sequence>
<dbReference type="InterPro" id="IPR041588">
    <property type="entry name" value="Integrase_H2C2"/>
</dbReference>
<dbReference type="Gene3D" id="2.10.80.10">
    <property type="entry name" value="Lipase, subunit A"/>
    <property type="match status" value="1"/>
</dbReference>
<feature type="domain" description="Integrase catalytic" evidence="1">
    <location>
        <begin position="188"/>
        <end position="346"/>
    </location>
</feature>
<dbReference type="InterPro" id="IPR043502">
    <property type="entry name" value="DNA/RNA_pol_sf"/>
</dbReference>
<dbReference type="CDD" id="cd01647">
    <property type="entry name" value="RT_LTR"/>
    <property type="match status" value="1"/>
</dbReference>
<dbReference type="Pfam" id="PF17921">
    <property type="entry name" value="Integrase_H2C2"/>
    <property type="match status" value="1"/>
</dbReference>
<dbReference type="AlphaFoldDB" id="A0A8S3UJ46"/>